<reference evidence="1" key="2">
    <citation type="journal article" date="2015" name="Data Brief">
        <title>Shoot transcriptome of the giant reed, Arundo donax.</title>
        <authorList>
            <person name="Barrero R.A."/>
            <person name="Guerrero F.D."/>
            <person name="Moolhuijzen P."/>
            <person name="Goolsby J.A."/>
            <person name="Tidwell J."/>
            <person name="Bellgard S.E."/>
            <person name="Bellgard M.I."/>
        </authorList>
    </citation>
    <scope>NUCLEOTIDE SEQUENCE</scope>
    <source>
        <tissue evidence="1">Shoot tissue taken approximately 20 cm above the soil surface</tissue>
    </source>
</reference>
<proteinExistence type="predicted"/>
<dbReference type="AlphaFoldDB" id="A0A0A9G2C4"/>
<sequence length="33" mass="3828">MKDIFRLFSPSDKMKLSRITLGNLFHLLPMCSS</sequence>
<protein>
    <submittedName>
        <fullName evidence="1">Uncharacterized protein</fullName>
    </submittedName>
</protein>
<evidence type="ECO:0000313" key="1">
    <source>
        <dbReference type="EMBL" id="JAE14808.1"/>
    </source>
</evidence>
<dbReference type="EMBL" id="GBRH01183088">
    <property type="protein sequence ID" value="JAE14808.1"/>
    <property type="molecule type" value="Transcribed_RNA"/>
</dbReference>
<reference evidence="1" key="1">
    <citation type="submission" date="2014-09" db="EMBL/GenBank/DDBJ databases">
        <authorList>
            <person name="Magalhaes I.L.F."/>
            <person name="Oliveira U."/>
            <person name="Santos F.R."/>
            <person name="Vidigal T.H.D.A."/>
            <person name="Brescovit A.D."/>
            <person name="Santos A.J."/>
        </authorList>
    </citation>
    <scope>NUCLEOTIDE SEQUENCE</scope>
    <source>
        <tissue evidence="1">Shoot tissue taken approximately 20 cm above the soil surface</tissue>
    </source>
</reference>
<name>A0A0A9G2C4_ARUDO</name>
<accession>A0A0A9G2C4</accession>
<organism evidence="1">
    <name type="scientific">Arundo donax</name>
    <name type="common">Giant reed</name>
    <name type="synonym">Donax arundinaceus</name>
    <dbReference type="NCBI Taxonomy" id="35708"/>
    <lineage>
        <taxon>Eukaryota</taxon>
        <taxon>Viridiplantae</taxon>
        <taxon>Streptophyta</taxon>
        <taxon>Embryophyta</taxon>
        <taxon>Tracheophyta</taxon>
        <taxon>Spermatophyta</taxon>
        <taxon>Magnoliopsida</taxon>
        <taxon>Liliopsida</taxon>
        <taxon>Poales</taxon>
        <taxon>Poaceae</taxon>
        <taxon>PACMAD clade</taxon>
        <taxon>Arundinoideae</taxon>
        <taxon>Arundineae</taxon>
        <taxon>Arundo</taxon>
    </lineage>
</organism>